<proteinExistence type="predicted"/>
<sequence>MLKNKVLFPIILSVAVLLAAAGPFAAEAAGETLLDINGHWAQQYIAEMCASEIVTGYPGGLYQPDQSVTRLELLASLVRVLGQDEQAKNLARETVDYYVPPPDWGRGYLIWGVQRGMLDKNLLEQMAGPATRAEVAALVCGALQISPGSGEPDFEDAGQIAPGYRGLVSAVVDRKIMQGFPGNVFKPDDEITRAQMAVILSRIIDNNFAGAEIQFQRYRGAVSSIDFTNQLITLKMGDYGYLNKILDDDCEIYLKEKNARLTDLELGDEVTIVLNNNERVVFIKNTAQQNGTESGTDYHNYAGRVDSLTYSEGEYSLHLTDFDGRQMVFPVAAAVTINQDGYTKEIYSVNQNDFVEVRIAESRITEINFLDTTKFEGTVTSINSSKLTVRNDDGEKETWQVPGNVVVEGSTEEYEDIENGSLVEVKVYDGKAIIIEVIEESSPEGEVDSLDTSGTWGITIIKDNGSSKKYAVDDDVVVRNNDGDVIDFEDLDTGKRVRLRLNSDDYVDLIKVIDEAGNGYVEGEIYSLDTSGAWGITITDEDGDRKKYDVVNDVTVKNSDGDSIDFEDLDTGYMVKLRLNSDGDVYRIEVIDESGSSVSGTVNNLKTGSSPWIKIEKSSGSIAKYYISNSAYYTRNGSSINLRSIVIGSEVEIRLNNGKVVKIIVTDDLNITLQGEITDINVSSKRIKIRQESGNSFSYYLANNADLENEDGDEIELEDLEEGWDVEIKLENGKIEKLERK</sequence>
<dbReference type="PANTHER" id="PTHR43308">
    <property type="entry name" value="OUTER MEMBRANE PROTEIN ALPHA-RELATED"/>
    <property type="match status" value="1"/>
</dbReference>
<keyword evidence="5" id="KW-1185">Reference proteome</keyword>
<dbReference type="RefSeq" id="WP_134212209.1">
    <property type="nucleotide sequence ID" value="NZ_QFFZ01000002.1"/>
</dbReference>
<name>A0A4Y7RWR0_9FIRM</name>
<gene>
    <name evidence="4" type="ORF">Pmgp_00318</name>
</gene>
<dbReference type="Pfam" id="PF00395">
    <property type="entry name" value="SLH"/>
    <property type="match status" value="2"/>
</dbReference>
<keyword evidence="2" id="KW-0732">Signal</keyword>
<dbReference type="InterPro" id="IPR051465">
    <property type="entry name" value="Cell_Envelope_Struct_Comp"/>
</dbReference>
<feature type="domain" description="SLH" evidence="3">
    <location>
        <begin position="28"/>
        <end position="91"/>
    </location>
</feature>
<dbReference type="Proteomes" id="UP000297597">
    <property type="component" value="Unassembled WGS sequence"/>
</dbReference>
<reference evidence="4 5" key="1">
    <citation type="journal article" date="2018" name="Environ. Microbiol.">
        <title>Novel energy conservation strategies and behaviour of Pelotomaculum schinkii driving syntrophic propionate catabolism.</title>
        <authorList>
            <person name="Hidalgo-Ahumada C.A.P."/>
            <person name="Nobu M.K."/>
            <person name="Narihiro T."/>
            <person name="Tamaki H."/>
            <person name="Liu W.T."/>
            <person name="Kamagata Y."/>
            <person name="Stams A.J.M."/>
            <person name="Imachi H."/>
            <person name="Sousa D.Z."/>
        </authorList>
    </citation>
    <scope>NUCLEOTIDE SEQUENCE [LARGE SCALE GENOMIC DNA]</scope>
    <source>
        <strain evidence="4 5">MGP</strain>
    </source>
</reference>
<evidence type="ECO:0000259" key="3">
    <source>
        <dbReference type="PROSITE" id="PS51272"/>
    </source>
</evidence>
<accession>A0A4Y7RWR0</accession>
<protein>
    <recommendedName>
        <fullName evidence="3">SLH domain-containing protein</fullName>
    </recommendedName>
</protein>
<dbReference type="PROSITE" id="PS51272">
    <property type="entry name" value="SLH"/>
    <property type="match status" value="2"/>
</dbReference>
<dbReference type="AlphaFoldDB" id="A0A4Y7RWR0"/>
<dbReference type="EMBL" id="QFFZ01000002">
    <property type="protein sequence ID" value="TEB13424.1"/>
    <property type="molecule type" value="Genomic_DNA"/>
</dbReference>
<organism evidence="4 5">
    <name type="scientific">Pelotomaculum propionicicum</name>
    <dbReference type="NCBI Taxonomy" id="258475"/>
    <lineage>
        <taxon>Bacteria</taxon>
        <taxon>Bacillati</taxon>
        <taxon>Bacillota</taxon>
        <taxon>Clostridia</taxon>
        <taxon>Eubacteriales</taxon>
        <taxon>Desulfotomaculaceae</taxon>
        <taxon>Pelotomaculum</taxon>
    </lineage>
</organism>
<dbReference type="OrthoDB" id="2611444at2"/>
<feature type="signal peptide" evidence="2">
    <location>
        <begin position="1"/>
        <end position="28"/>
    </location>
</feature>
<keyword evidence="1" id="KW-0677">Repeat</keyword>
<comment type="caution">
    <text evidence="4">The sequence shown here is derived from an EMBL/GenBank/DDBJ whole genome shotgun (WGS) entry which is preliminary data.</text>
</comment>
<evidence type="ECO:0000256" key="1">
    <source>
        <dbReference type="ARBA" id="ARBA00022737"/>
    </source>
</evidence>
<dbReference type="InterPro" id="IPR001119">
    <property type="entry name" value="SLH_dom"/>
</dbReference>
<evidence type="ECO:0000313" key="4">
    <source>
        <dbReference type="EMBL" id="TEB13424.1"/>
    </source>
</evidence>
<feature type="chain" id="PRO_5021375292" description="SLH domain-containing protein" evidence="2">
    <location>
        <begin position="29"/>
        <end position="741"/>
    </location>
</feature>
<dbReference type="PANTHER" id="PTHR43308:SF5">
    <property type="entry name" value="S-LAYER PROTEIN _ PEPTIDOGLYCAN ENDO-BETA-N-ACETYLGLUCOSAMINIDASE"/>
    <property type="match status" value="1"/>
</dbReference>
<feature type="domain" description="SLH" evidence="3">
    <location>
        <begin position="151"/>
        <end position="214"/>
    </location>
</feature>
<evidence type="ECO:0000256" key="2">
    <source>
        <dbReference type="SAM" id="SignalP"/>
    </source>
</evidence>
<evidence type="ECO:0000313" key="5">
    <source>
        <dbReference type="Proteomes" id="UP000297597"/>
    </source>
</evidence>